<evidence type="ECO:0000256" key="4">
    <source>
        <dbReference type="ARBA" id="ARBA00022679"/>
    </source>
</evidence>
<dbReference type="Pfam" id="PF11051">
    <property type="entry name" value="Mannosyl_trans3"/>
    <property type="match status" value="2"/>
</dbReference>
<dbReference type="GO" id="GO:0000026">
    <property type="term" value="F:alpha-1,2-mannosyltransferase activity"/>
    <property type="evidence" value="ECO:0007669"/>
    <property type="project" value="TreeGrafter"/>
</dbReference>
<comment type="subcellular location">
    <subcellularLocation>
        <location evidence="1">Golgi apparatus membrane</location>
        <topology evidence="1">Single-pass type II membrane protein</topology>
    </subcellularLocation>
</comment>
<dbReference type="GO" id="GO:0000139">
    <property type="term" value="C:Golgi membrane"/>
    <property type="evidence" value="ECO:0007669"/>
    <property type="project" value="UniProtKB-SubCell"/>
</dbReference>
<dbReference type="InterPro" id="IPR022751">
    <property type="entry name" value="Alpha_mannosyltransferase"/>
</dbReference>
<evidence type="ECO:0000313" key="11">
    <source>
        <dbReference type="EMBL" id="EYE99348.1"/>
    </source>
</evidence>
<dbReference type="GeneID" id="63695637"/>
<dbReference type="InterPro" id="IPR029044">
    <property type="entry name" value="Nucleotide-diphossugar_trans"/>
</dbReference>
<comment type="pathway">
    <text evidence="2">Protein modification; protein glycosylation.</text>
</comment>
<name>A0A017SQT7_ASPRC</name>
<dbReference type="GO" id="GO:0046354">
    <property type="term" value="P:mannan biosynthetic process"/>
    <property type="evidence" value="ECO:0007669"/>
    <property type="project" value="TreeGrafter"/>
</dbReference>
<keyword evidence="6" id="KW-0735">Signal-anchor</keyword>
<dbReference type="Gene3D" id="3.90.550.10">
    <property type="entry name" value="Spore Coat Polysaccharide Biosynthesis Protein SpsA, Chain A"/>
    <property type="match status" value="1"/>
</dbReference>
<evidence type="ECO:0000256" key="2">
    <source>
        <dbReference type="ARBA" id="ARBA00004922"/>
    </source>
</evidence>
<evidence type="ECO:0000256" key="6">
    <source>
        <dbReference type="ARBA" id="ARBA00022968"/>
    </source>
</evidence>
<dbReference type="AlphaFoldDB" id="A0A017SQT7"/>
<keyword evidence="9 10" id="KW-0472">Membrane</keyword>
<evidence type="ECO:0000256" key="3">
    <source>
        <dbReference type="ARBA" id="ARBA00009105"/>
    </source>
</evidence>
<dbReference type="PANTHER" id="PTHR31646:SF1">
    <property type="entry name" value="ALPHA-1,2-MANNOSYLTRANSFERASE MNN2"/>
    <property type="match status" value="1"/>
</dbReference>
<dbReference type="OrthoDB" id="4484309at2759"/>
<keyword evidence="12" id="KW-1185">Reference proteome</keyword>
<accession>A0A017SQT7</accession>
<keyword evidence="5 10" id="KW-0812">Transmembrane</keyword>
<dbReference type="SUPFAM" id="SSF53448">
    <property type="entry name" value="Nucleotide-diphospho-sugar transferases"/>
    <property type="match status" value="1"/>
</dbReference>
<keyword evidence="4 11" id="KW-0808">Transferase</keyword>
<evidence type="ECO:0000256" key="5">
    <source>
        <dbReference type="ARBA" id="ARBA00022692"/>
    </source>
</evidence>
<evidence type="ECO:0000256" key="9">
    <source>
        <dbReference type="ARBA" id="ARBA00023136"/>
    </source>
</evidence>
<evidence type="ECO:0000313" key="12">
    <source>
        <dbReference type="Proteomes" id="UP000019804"/>
    </source>
</evidence>
<dbReference type="EMBL" id="KK088411">
    <property type="protein sequence ID" value="EYE99348.1"/>
    <property type="molecule type" value="Genomic_DNA"/>
</dbReference>
<dbReference type="STRING" id="1388766.A0A017SQT7"/>
<evidence type="ECO:0000256" key="7">
    <source>
        <dbReference type="ARBA" id="ARBA00022989"/>
    </source>
</evidence>
<dbReference type="PANTHER" id="PTHR31646">
    <property type="entry name" value="ALPHA-1,2-MANNOSYLTRANSFERASE MNN2"/>
    <property type="match status" value="1"/>
</dbReference>
<evidence type="ECO:0000256" key="1">
    <source>
        <dbReference type="ARBA" id="ARBA00004323"/>
    </source>
</evidence>
<sequence>MRTSRRAALNRRILITVLIILVLVNAYHLWLGKRYFSAIARAAFHDRQAQFRDHLYSLLDRYAPGCPPLELIDSAGWPRYDAVLELDRENHIDKADEIIQPMQAAHGGFVQATRRLDVPYMILTEGIVSSAGGEYMPTFVVTLRLLRRTGCMLPVELFVKDSTEYESHICEKILPELNARCVVLSEAMGLENSINTDNADGVKIEHYQLKSFAVLFSSFENIIWLDADCIPIHDPTTLLTTDPFKSTGLVTWPDYWASTISPLYFTISRQPEFPTTDRATTEAGVFLVSKKAHSRTLLLAAYYNYYGPSHYYHLLDQGAPGEGDKDTFIQAAAAVGEKFYTVSEKVADLGRRRYEWNDNDIIHVAMLQADPAEDYKLTQQGKWRVEDTSVAPAPRAFFVHANMVKFNPGDKLLDESSNEYDNGRRRMWTAPETSVRRLGYDVERAAWEEVMTVSCTLGAAFEAWKAGDGLCEDVQTHWRAVFQDPDAGGLNFTQY</sequence>
<reference evidence="12" key="1">
    <citation type="journal article" date="2014" name="Nat. Commun.">
        <title>Genomic adaptations of the halophilic Dead Sea filamentous fungus Eurotium rubrum.</title>
        <authorList>
            <person name="Kis-Papo T."/>
            <person name="Weig A.R."/>
            <person name="Riley R."/>
            <person name="Persoh D."/>
            <person name="Salamov A."/>
            <person name="Sun H."/>
            <person name="Lipzen A."/>
            <person name="Wasser S.P."/>
            <person name="Rambold G."/>
            <person name="Grigoriev I.V."/>
            <person name="Nevo E."/>
        </authorList>
    </citation>
    <scope>NUCLEOTIDE SEQUENCE [LARGE SCALE GENOMIC DNA]</scope>
    <source>
        <strain evidence="12">CBS 135680</strain>
    </source>
</reference>
<proteinExistence type="inferred from homology"/>
<protein>
    <submittedName>
        <fullName evidence="11">Nucleotide-diphospho-sugar transferase</fullName>
    </submittedName>
</protein>
<dbReference type="HOGENOM" id="CLU_013298_0_1_1"/>
<dbReference type="RefSeq" id="XP_040643036.1">
    <property type="nucleotide sequence ID" value="XM_040780513.1"/>
</dbReference>
<gene>
    <name evidence="11" type="ORF">EURHEDRAFT_407305</name>
</gene>
<keyword evidence="7 10" id="KW-1133">Transmembrane helix</keyword>
<keyword evidence="8" id="KW-0333">Golgi apparatus</keyword>
<evidence type="ECO:0000256" key="10">
    <source>
        <dbReference type="SAM" id="Phobius"/>
    </source>
</evidence>
<feature type="transmembrane region" description="Helical" evidence="10">
    <location>
        <begin position="12"/>
        <end position="31"/>
    </location>
</feature>
<evidence type="ECO:0000256" key="8">
    <source>
        <dbReference type="ARBA" id="ARBA00023034"/>
    </source>
</evidence>
<dbReference type="Proteomes" id="UP000019804">
    <property type="component" value="Unassembled WGS sequence"/>
</dbReference>
<comment type="similarity">
    <text evidence="3">Belongs to the MNN1/MNT family.</text>
</comment>
<organism evidence="11 12">
    <name type="scientific">Aspergillus ruber (strain CBS 135680)</name>
    <dbReference type="NCBI Taxonomy" id="1388766"/>
    <lineage>
        <taxon>Eukaryota</taxon>
        <taxon>Fungi</taxon>
        <taxon>Dikarya</taxon>
        <taxon>Ascomycota</taxon>
        <taxon>Pezizomycotina</taxon>
        <taxon>Eurotiomycetes</taxon>
        <taxon>Eurotiomycetidae</taxon>
        <taxon>Eurotiales</taxon>
        <taxon>Aspergillaceae</taxon>
        <taxon>Aspergillus</taxon>
        <taxon>Aspergillus subgen. Aspergillus</taxon>
    </lineage>
</organism>